<dbReference type="GO" id="GO:0019877">
    <property type="term" value="P:diaminopimelate biosynthetic process"/>
    <property type="evidence" value="ECO:0007669"/>
    <property type="project" value="UniProtKB-ARBA"/>
</dbReference>
<dbReference type="EMBL" id="FOUY01000028">
    <property type="protein sequence ID" value="SFO04074.1"/>
    <property type="molecule type" value="Genomic_DNA"/>
</dbReference>
<dbReference type="Pfam" id="PF07687">
    <property type="entry name" value="M20_dimer"/>
    <property type="match status" value="1"/>
</dbReference>
<name>A0A1I5DXT1_PSUAM</name>
<feature type="binding site" evidence="2">
    <location>
        <position position="371"/>
    </location>
    <ligand>
        <name>Mn(2+)</name>
        <dbReference type="ChEBI" id="CHEBI:29035"/>
        <label>2</label>
    </ligand>
</feature>
<dbReference type="OrthoDB" id="9777385at2"/>
<gene>
    <name evidence="4" type="ORF">SAMN05216207_10289</name>
</gene>
<feature type="binding site" evidence="2">
    <location>
        <position position="106"/>
    </location>
    <ligand>
        <name>Mn(2+)</name>
        <dbReference type="ChEBI" id="CHEBI:29035"/>
        <label>2</label>
    </ligand>
</feature>
<evidence type="ECO:0000313" key="5">
    <source>
        <dbReference type="Proteomes" id="UP000199614"/>
    </source>
</evidence>
<dbReference type="Pfam" id="PF01546">
    <property type="entry name" value="Peptidase_M20"/>
    <property type="match status" value="1"/>
</dbReference>
<dbReference type="GO" id="GO:0050118">
    <property type="term" value="F:N-acetyldiaminopimelate deacetylase activity"/>
    <property type="evidence" value="ECO:0007669"/>
    <property type="project" value="UniProtKB-ARBA"/>
</dbReference>
<dbReference type="SUPFAM" id="SSF55031">
    <property type="entry name" value="Bacterial exopeptidase dimerisation domain"/>
    <property type="match status" value="1"/>
</dbReference>
<protein>
    <submittedName>
        <fullName evidence="4">Hippurate hydrolase</fullName>
    </submittedName>
</protein>
<feature type="binding site" evidence="2">
    <location>
        <position position="104"/>
    </location>
    <ligand>
        <name>Mn(2+)</name>
        <dbReference type="ChEBI" id="CHEBI:29035"/>
        <label>2</label>
    </ligand>
</feature>
<evidence type="ECO:0000256" key="2">
    <source>
        <dbReference type="PIRSR" id="PIRSR005962-1"/>
    </source>
</evidence>
<keyword evidence="2" id="KW-0479">Metal-binding</keyword>
<feature type="binding site" evidence="2">
    <location>
        <position position="168"/>
    </location>
    <ligand>
        <name>Mn(2+)</name>
        <dbReference type="ChEBI" id="CHEBI:29035"/>
        <label>2</label>
    </ligand>
</feature>
<comment type="cofactor">
    <cofactor evidence="2">
        <name>Mn(2+)</name>
        <dbReference type="ChEBI" id="CHEBI:29035"/>
    </cofactor>
    <text evidence="2">The Mn(2+) ion enhances activity.</text>
</comment>
<dbReference type="PANTHER" id="PTHR11014:SF63">
    <property type="entry name" value="METALLOPEPTIDASE, PUTATIVE (AFU_ORTHOLOGUE AFUA_6G09600)-RELATED"/>
    <property type="match status" value="1"/>
</dbReference>
<evidence type="ECO:0000259" key="3">
    <source>
        <dbReference type="Pfam" id="PF07687"/>
    </source>
</evidence>
<dbReference type="AlphaFoldDB" id="A0A1I5DXT1"/>
<keyword evidence="1 4" id="KW-0378">Hydrolase</keyword>
<dbReference type="NCBIfam" id="TIGR01891">
    <property type="entry name" value="amidohydrolases"/>
    <property type="match status" value="1"/>
</dbReference>
<evidence type="ECO:0000256" key="1">
    <source>
        <dbReference type="ARBA" id="ARBA00022801"/>
    </source>
</evidence>
<feature type="binding site" evidence="2">
    <location>
        <position position="140"/>
    </location>
    <ligand>
        <name>Mn(2+)</name>
        <dbReference type="ChEBI" id="CHEBI:29035"/>
        <label>2</label>
    </ligand>
</feature>
<dbReference type="Gene3D" id="3.40.630.10">
    <property type="entry name" value="Zn peptidases"/>
    <property type="match status" value="1"/>
</dbReference>
<dbReference type="CDD" id="cd03886">
    <property type="entry name" value="M20_Acy1"/>
    <property type="match status" value="1"/>
</dbReference>
<dbReference type="InterPro" id="IPR036264">
    <property type="entry name" value="Bact_exopeptidase_dim_dom"/>
</dbReference>
<reference evidence="4 5" key="1">
    <citation type="submission" date="2016-10" db="EMBL/GenBank/DDBJ databases">
        <authorList>
            <person name="de Groot N.N."/>
        </authorList>
    </citation>
    <scope>NUCLEOTIDE SEQUENCE [LARGE SCALE GENOMIC DNA]</scope>
    <source>
        <strain evidence="4 5">CGMCC 4.1877</strain>
    </source>
</reference>
<dbReference type="InterPro" id="IPR002933">
    <property type="entry name" value="Peptidase_M20"/>
</dbReference>
<dbReference type="InterPro" id="IPR017439">
    <property type="entry name" value="Amidohydrolase"/>
</dbReference>
<feature type="domain" description="Peptidase M20 dimerisation" evidence="3">
    <location>
        <begin position="193"/>
        <end position="283"/>
    </location>
</feature>
<accession>A0A1I5DXT1</accession>
<dbReference type="SUPFAM" id="SSF53187">
    <property type="entry name" value="Zn-dependent exopeptidases"/>
    <property type="match status" value="1"/>
</dbReference>
<proteinExistence type="predicted"/>
<dbReference type="Proteomes" id="UP000199614">
    <property type="component" value="Unassembled WGS sequence"/>
</dbReference>
<dbReference type="RefSeq" id="WP_093349354.1">
    <property type="nucleotide sequence ID" value="NZ_FOUY01000028.1"/>
</dbReference>
<organism evidence="4 5">
    <name type="scientific">Pseudonocardia ammonioxydans</name>
    <dbReference type="NCBI Taxonomy" id="260086"/>
    <lineage>
        <taxon>Bacteria</taxon>
        <taxon>Bacillati</taxon>
        <taxon>Actinomycetota</taxon>
        <taxon>Actinomycetes</taxon>
        <taxon>Pseudonocardiales</taxon>
        <taxon>Pseudonocardiaceae</taxon>
        <taxon>Pseudonocardia</taxon>
    </lineage>
</organism>
<dbReference type="Gene3D" id="3.30.70.360">
    <property type="match status" value="1"/>
</dbReference>
<keyword evidence="2" id="KW-0464">Manganese</keyword>
<dbReference type="PIRSF" id="PIRSF005962">
    <property type="entry name" value="Pept_M20D_amidohydro"/>
    <property type="match status" value="1"/>
</dbReference>
<sequence>MDLRDDARALHPDLVDLRRALHREPEVGLELPRTRDRVLAALQGLPLEVHEGTATTSVTAVLRGGAARDGDGPVVLLRGDMDGLPVAENSGESFAAETGTMHACGHDLHTAALVGAAQLLSAHRDHLAGDVVFMFQPGEEGWDGAGAMIDEGVLTAAGRRTDHAYGLHVFANRMPTGVVTTRPGVFLSASHALDVTVHGAGGHGSNPHTARDPISAAAEMITSLQTMVTRRFDMFDPVVLTVGVVRAGSRRNVIPDTARFSATVRSFSDTHAEQLPALVREVCTGVAAAHGVRAEVEWRDEYPRTVNDADEAGFAAGVCAELLGEDRFALAPDPISGSEDFSRVLDAIPGAFLGMGACPAGTDPHGAPMNHSPLARFDDGVLGDAAAVHASLATTRLAPAGVVA</sequence>
<dbReference type="GO" id="GO:0046872">
    <property type="term" value="F:metal ion binding"/>
    <property type="evidence" value="ECO:0007669"/>
    <property type="project" value="UniProtKB-KW"/>
</dbReference>
<dbReference type="STRING" id="260086.SAMN05216207_10289"/>
<dbReference type="PANTHER" id="PTHR11014">
    <property type="entry name" value="PEPTIDASE M20 FAMILY MEMBER"/>
    <property type="match status" value="1"/>
</dbReference>
<dbReference type="FunFam" id="3.30.70.360:FF:000001">
    <property type="entry name" value="N-acetyldiaminopimelate deacetylase"/>
    <property type="match status" value="1"/>
</dbReference>
<evidence type="ECO:0000313" key="4">
    <source>
        <dbReference type="EMBL" id="SFO04074.1"/>
    </source>
</evidence>
<keyword evidence="5" id="KW-1185">Reference proteome</keyword>
<dbReference type="InterPro" id="IPR011650">
    <property type="entry name" value="Peptidase_M20_dimer"/>
</dbReference>